<gene>
    <name evidence="3" type="ORF">CATMQ487_44570</name>
</gene>
<evidence type="ECO:0000256" key="1">
    <source>
        <dbReference type="SAM" id="Coils"/>
    </source>
</evidence>
<dbReference type="EMBL" id="AP025730">
    <property type="protein sequence ID" value="BDI07487.1"/>
    <property type="molecule type" value="Genomic_DNA"/>
</dbReference>
<evidence type="ECO:0008006" key="5">
    <source>
        <dbReference type="Google" id="ProtNLM"/>
    </source>
</evidence>
<reference evidence="3" key="1">
    <citation type="submission" date="2022-04" db="EMBL/GenBank/DDBJ databases">
        <title>Whole genome sequence of Sphaerotilus sp. FB-5.</title>
        <authorList>
            <person name="Takeda M."/>
            <person name="Narihara S."/>
            <person name="Akimoto M."/>
            <person name="Akimoto R."/>
            <person name="Nishiyashiki S."/>
            <person name="Murakami T."/>
        </authorList>
    </citation>
    <scope>NUCLEOTIDE SEQUENCE</scope>
    <source>
        <strain evidence="3">FB-5</strain>
    </source>
</reference>
<dbReference type="Pfam" id="PF04375">
    <property type="entry name" value="HemX"/>
    <property type="match status" value="1"/>
</dbReference>
<feature type="region of interest" description="Disordered" evidence="2">
    <location>
        <begin position="1"/>
        <end position="36"/>
    </location>
</feature>
<dbReference type="PANTHER" id="PTHR38043:SF1">
    <property type="entry name" value="PROTEIN HEMX"/>
    <property type="match status" value="1"/>
</dbReference>
<dbReference type="Proteomes" id="UP001057498">
    <property type="component" value="Chromosome"/>
</dbReference>
<evidence type="ECO:0000313" key="3">
    <source>
        <dbReference type="EMBL" id="BDI07487.1"/>
    </source>
</evidence>
<sequence>MEATAAAPTPVPAVVPPPPSPPPLSPAPEPPQGVPAVPASAAVLPGWLTPALIGVAIVAAFAAWTAWDGREQVRSLELELVRRQQGSAEQAADARVQSKQAQELARDAAAKVALLEARLADVTLQRSQLEELIQSLSRSRDENVVADIDAAIRVAMQQSALSGSAEPMVAALRSADERLARINQPRLERLRRAVVRDLDRVRSAGVPDVGALLIKLDEAVRLVDELPLLSQAQRASTPPVAARKPAGGASAAASAGDWSAAWGGRLNDWSQPLQAAWAELRGLVRVTRIDRPEAMLLAPEQAFFLRENLKLRLLNARLSLLSRQADATASDLQVAQGAVSAYFEGSARKTQLLLDLLRQVQGQSRQLSVPRPDETLAATTAAVVGR</sequence>
<feature type="coiled-coil region" evidence="1">
    <location>
        <begin position="98"/>
        <end position="139"/>
    </location>
</feature>
<accession>A0ABN6PSU4</accession>
<name>A0ABN6PSU4_9BURK</name>
<feature type="compositionally biased region" description="Pro residues" evidence="2">
    <location>
        <begin position="9"/>
        <end position="33"/>
    </location>
</feature>
<organism evidence="3 4">
    <name type="scientific">Sphaerotilus microaerophilus</name>
    <dbReference type="NCBI Taxonomy" id="2914710"/>
    <lineage>
        <taxon>Bacteria</taxon>
        <taxon>Pseudomonadati</taxon>
        <taxon>Pseudomonadota</taxon>
        <taxon>Betaproteobacteria</taxon>
        <taxon>Burkholderiales</taxon>
        <taxon>Sphaerotilaceae</taxon>
        <taxon>Sphaerotilus</taxon>
    </lineage>
</organism>
<proteinExistence type="predicted"/>
<keyword evidence="1" id="KW-0175">Coiled coil</keyword>
<keyword evidence="4" id="KW-1185">Reference proteome</keyword>
<dbReference type="PANTHER" id="PTHR38043">
    <property type="entry name" value="PROTEIN HEMX"/>
    <property type="match status" value="1"/>
</dbReference>
<evidence type="ECO:0000256" key="2">
    <source>
        <dbReference type="SAM" id="MobiDB-lite"/>
    </source>
</evidence>
<dbReference type="InterPro" id="IPR007470">
    <property type="entry name" value="HemX"/>
</dbReference>
<evidence type="ECO:0000313" key="4">
    <source>
        <dbReference type="Proteomes" id="UP001057498"/>
    </source>
</evidence>
<protein>
    <recommendedName>
        <fullName evidence="5">Uroporphyrin-3 C-methyltransferase</fullName>
    </recommendedName>
</protein>